<dbReference type="GeneTree" id="ENSGT00500000044966"/>
<dbReference type="Proteomes" id="UP000694414">
    <property type="component" value="Unplaced"/>
</dbReference>
<dbReference type="Ensembl" id="ENSPSMT00000002995.1">
    <property type="protein sequence ID" value="ENSPSMP00000002513.1"/>
    <property type="gene ID" value="ENSPSMG00000001987.1"/>
</dbReference>
<sequence length="156" mass="16924">IQCSGSSFLSPLVMPGSMAPLKKSRKTTRLPLALNPLKSKNVLAVLAERNQAVVPVGVWVEPASANSSEIPAYAEKEGSIAMQSSDPAYLTPKRTSVFPHNLNAAIGSSRLPASQMLEDEIEDGENQNELFQKQAQAVSTYSFCFMSIIFFIHPVN</sequence>
<reference evidence="1" key="2">
    <citation type="submission" date="2025-09" db="UniProtKB">
        <authorList>
            <consortium name="Ensembl"/>
        </authorList>
    </citation>
    <scope>IDENTIFICATION</scope>
</reference>
<dbReference type="AlphaFoldDB" id="A0A8C9DE37"/>
<proteinExistence type="predicted"/>
<dbReference type="PANTHER" id="PTHR14817:SF2">
    <property type="entry name" value="COILED-COIL DOMAIN-CONTAINING PROTEIN 15"/>
    <property type="match status" value="1"/>
</dbReference>
<dbReference type="GO" id="GO:0005813">
    <property type="term" value="C:centrosome"/>
    <property type="evidence" value="ECO:0007669"/>
    <property type="project" value="TreeGrafter"/>
</dbReference>
<dbReference type="PANTHER" id="PTHR14817">
    <property type="entry name" value="COILED-COIL DOMAIN-CONTAINING PROTEIN 15"/>
    <property type="match status" value="1"/>
</dbReference>
<reference evidence="1" key="1">
    <citation type="submission" date="2025-08" db="UniProtKB">
        <authorList>
            <consortium name="Ensembl"/>
        </authorList>
    </citation>
    <scope>IDENTIFICATION</scope>
</reference>
<organism evidence="1 2">
    <name type="scientific">Prolemur simus</name>
    <name type="common">Greater bamboo lemur</name>
    <name type="synonym">Hapalemur simus</name>
    <dbReference type="NCBI Taxonomy" id="1328070"/>
    <lineage>
        <taxon>Eukaryota</taxon>
        <taxon>Metazoa</taxon>
        <taxon>Chordata</taxon>
        <taxon>Craniata</taxon>
        <taxon>Vertebrata</taxon>
        <taxon>Euteleostomi</taxon>
        <taxon>Mammalia</taxon>
        <taxon>Eutheria</taxon>
        <taxon>Euarchontoglires</taxon>
        <taxon>Primates</taxon>
        <taxon>Strepsirrhini</taxon>
        <taxon>Lemuriformes</taxon>
        <taxon>Lemuridae</taxon>
        <taxon>Prolemur</taxon>
    </lineage>
</organism>
<keyword evidence="2" id="KW-1185">Reference proteome</keyword>
<evidence type="ECO:0000313" key="1">
    <source>
        <dbReference type="Ensembl" id="ENSPSMP00000002513.1"/>
    </source>
</evidence>
<name>A0A8C9DE37_PROSS</name>
<dbReference type="InterPro" id="IPR037693">
    <property type="entry name" value="CCDC15"/>
</dbReference>
<evidence type="ECO:0000313" key="2">
    <source>
        <dbReference type="Proteomes" id="UP000694414"/>
    </source>
</evidence>
<accession>A0A8C9DE37</accession>
<protein>
    <submittedName>
        <fullName evidence="1">Uncharacterized protein</fullName>
    </submittedName>
</protein>